<feature type="non-terminal residue" evidence="1">
    <location>
        <position position="117"/>
    </location>
</feature>
<dbReference type="AlphaFoldDB" id="X1DMK3"/>
<reference evidence="1" key="1">
    <citation type="journal article" date="2014" name="Front. Microbiol.">
        <title>High frequency of phylogenetically diverse reductive dehalogenase-homologous genes in deep subseafloor sedimentary metagenomes.</title>
        <authorList>
            <person name="Kawai M."/>
            <person name="Futagami T."/>
            <person name="Toyoda A."/>
            <person name="Takaki Y."/>
            <person name="Nishi S."/>
            <person name="Hori S."/>
            <person name="Arai W."/>
            <person name="Tsubouchi T."/>
            <person name="Morono Y."/>
            <person name="Uchiyama I."/>
            <person name="Ito T."/>
            <person name="Fujiyama A."/>
            <person name="Inagaki F."/>
            <person name="Takami H."/>
        </authorList>
    </citation>
    <scope>NUCLEOTIDE SEQUENCE</scope>
    <source>
        <strain evidence="1">Expedition CK06-06</strain>
    </source>
</reference>
<accession>X1DMK3</accession>
<protein>
    <submittedName>
        <fullName evidence="1">Uncharacterized protein</fullName>
    </submittedName>
</protein>
<organism evidence="1">
    <name type="scientific">marine sediment metagenome</name>
    <dbReference type="NCBI Taxonomy" id="412755"/>
    <lineage>
        <taxon>unclassified sequences</taxon>
        <taxon>metagenomes</taxon>
        <taxon>ecological metagenomes</taxon>
    </lineage>
</organism>
<sequence>VKTKDAAMVISQADLRTRLLRVRGTTFIQLFSTTEPKMNKTGNPLHGLIVKDSTTNCIVGFDYTNMVDNARGRELSVEVIEACKEAGISIDILAQFSAEVKTMAKDSAEKFTASSRK</sequence>
<proteinExistence type="predicted"/>
<feature type="non-terminal residue" evidence="1">
    <location>
        <position position="1"/>
    </location>
</feature>
<dbReference type="EMBL" id="BART01039555">
    <property type="protein sequence ID" value="GAH21412.1"/>
    <property type="molecule type" value="Genomic_DNA"/>
</dbReference>
<comment type="caution">
    <text evidence="1">The sequence shown here is derived from an EMBL/GenBank/DDBJ whole genome shotgun (WGS) entry which is preliminary data.</text>
</comment>
<evidence type="ECO:0000313" key="1">
    <source>
        <dbReference type="EMBL" id="GAH21412.1"/>
    </source>
</evidence>
<name>X1DMK3_9ZZZZ</name>
<gene>
    <name evidence="1" type="ORF">S01H4_64945</name>
</gene>